<feature type="coiled-coil region" evidence="1">
    <location>
        <begin position="236"/>
        <end position="263"/>
    </location>
</feature>
<dbReference type="AlphaFoldDB" id="A0A5S9F614"/>
<accession>A0A5S9F614</accession>
<proteinExistence type="predicted"/>
<evidence type="ECO:0000256" key="1">
    <source>
        <dbReference type="SAM" id="Coils"/>
    </source>
</evidence>
<sequence length="1172" mass="133518">MKKSILLLCIMWIPIFAEYAMTINKVEVAAKKPNGKSWDALGKPDLIISIYKWNGKVWQKKFTSAKLSNVLKVEKEIDTKINVVAGDKIKITIEDSDLRNNDAIGLKELTITKEHITAGTISTSFSSVVAFHAKLKMTPLSYKEKRLLQDVAYFLNAAGNTDDSSVANKYLQQAKDKIAEMPASRATHPSIKEYQQKIADAKVKIETKKQRFSYQDSKKLNNVKYFLDNAQKSNDAEVIKKYLAQAESDLEALVEKHAQHEKVLGLVKSFKELQNKVNEATKPKVQENTNTTTAPKKEELTYREKRALGNVRAVLSNIDRLTDPDVLRSSIKNAQYQMTDLQNKTDHPEVQALQKQIDAQQQRLKDIVAAKNNTNTTTTVPEKKEELTYREKRALGNVRSILSNMDRINDPDVLRSSIKNAQSQMTDLQNKADHPEVQALQKQLDAQQQRLKDIVAAKNNTNTTTTTAPKKEELTYREKRALGNVRAVLSNMDRITDPDVLRSSIKNAQYQMTDLQNKTAHPEVQALQKQLDAQQQRLKDIVAAKNNTNTTTTTAPKKEELTYREKRALGNVRAVLSNMDRITDPDVLRSSIKNAQYQMTDLQNKTAHPEVQALQKQLDAQQQRLKDILAAKNNNNTTTTPDNTHTPKELTYRQKKAIKNLKATLASTGRVKDVDVLRSMLKNTSYYTGDLESVRNHPQVKPLFEQIAALEKRIADTANSAQRALIDRVLGIVGKGLKATDNMLLLCKYKFNQDKIIEVGKSLEKENPSVRSYFQDIDRGGRYLDSAIDSVLSALREDTKKALEIENSPYDPRYKALLLHEEIAPKFNEMKSKLSDAATRINDLSNERFADVEQVIKQRDQWNKGPRTFNQPLETYFQQNKKLIAVLGAGIALSPQIEKWCKNIEANSKKALEYKEFLGLCDSIRNITENNQEDFKRSQIADAKKKAQGNALLQQFLDYYITYADIYNEIDGTLKQLKQDLLGRIETASQKAAQQGFDTFRDQYTQAKANRMDMLNNPENYEGKIIANAKFPVASWNTKGWFLQHGNEMFSYVWDPQLWKRFREIELAEFKIFRDFRAGILQKYEMTKEGHIDWKYPGLVDIEFVAIVDGTTSYTPTREVLDSRGRVIWIEKLPPIQIVNARVVGVKSRYFTLWLGGTDTLKHLDTGGLPRK</sequence>
<dbReference type="RefSeq" id="WP_151970749.1">
    <property type="nucleotide sequence ID" value="NZ_AP019860.1"/>
</dbReference>
<dbReference type="KEGG" id="uam:UABAM_05089"/>
<organism evidence="2 3">
    <name type="scientific">Uabimicrobium amorphum</name>
    <dbReference type="NCBI Taxonomy" id="2596890"/>
    <lineage>
        <taxon>Bacteria</taxon>
        <taxon>Pseudomonadati</taxon>
        <taxon>Planctomycetota</taxon>
        <taxon>Candidatus Uabimicrobiia</taxon>
        <taxon>Candidatus Uabimicrobiales</taxon>
        <taxon>Candidatus Uabimicrobiaceae</taxon>
        <taxon>Candidatus Uabimicrobium</taxon>
    </lineage>
</organism>
<keyword evidence="3" id="KW-1185">Reference proteome</keyword>
<reference evidence="2 3" key="1">
    <citation type="submission" date="2019-08" db="EMBL/GenBank/DDBJ databases">
        <title>Complete genome sequence of Candidatus Uab amorphum.</title>
        <authorList>
            <person name="Shiratori T."/>
            <person name="Suzuki S."/>
            <person name="Kakizawa Y."/>
            <person name="Ishida K."/>
        </authorList>
    </citation>
    <scope>NUCLEOTIDE SEQUENCE [LARGE SCALE GENOMIC DNA]</scope>
    <source>
        <strain evidence="2 3">SRT547</strain>
    </source>
</reference>
<dbReference type="EMBL" id="AP019860">
    <property type="protein sequence ID" value="BBM86703.1"/>
    <property type="molecule type" value="Genomic_DNA"/>
</dbReference>
<dbReference type="Proteomes" id="UP000326354">
    <property type="component" value="Chromosome"/>
</dbReference>
<evidence type="ECO:0000313" key="3">
    <source>
        <dbReference type="Proteomes" id="UP000326354"/>
    </source>
</evidence>
<name>A0A5S9F614_UABAM</name>
<gene>
    <name evidence="2" type="ORF">UABAM_05089</name>
</gene>
<protein>
    <submittedName>
        <fullName evidence="2">Uncharacterized protein</fullName>
    </submittedName>
</protein>
<evidence type="ECO:0000313" key="2">
    <source>
        <dbReference type="EMBL" id="BBM86703.1"/>
    </source>
</evidence>
<keyword evidence="1" id="KW-0175">Coiled coil</keyword>